<dbReference type="SUPFAM" id="SSF53756">
    <property type="entry name" value="UDP-Glycosyltransferase/glycogen phosphorylase"/>
    <property type="match status" value="1"/>
</dbReference>
<organism evidence="4 5">
    <name type="scientific">Acidiferrimicrobium australe</name>
    <dbReference type="NCBI Taxonomy" id="2664430"/>
    <lineage>
        <taxon>Bacteria</taxon>
        <taxon>Bacillati</taxon>
        <taxon>Actinomycetota</taxon>
        <taxon>Acidimicrobiia</taxon>
        <taxon>Acidimicrobiales</taxon>
        <taxon>Acidimicrobiaceae</taxon>
        <taxon>Acidiferrimicrobium</taxon>
    </lineage>
</organism>
<dbReference type="Pfam" id="PF13439">
    <property type="entry name" value="Glyco_transf_4"/>
    <property type="match status" value="1"/>
</dbReference>
<evidence type="ECO:0000256" key="2">
    <source>
        <dbReference type="ARBA" id="ARBA00022679"/>
    </source>
</evidence>
<gene>
    <name evidence="4" type="ORF">GHK86_10095</name>
</gene>
<proteinExistence type="predicted"/>
<protein>
    <submittedName>
        <fullName evidence="4">Glycosyltransferase</fullName>
    </submittedName>
</protein>
<name>A0ABW9QUG6_9ACTN</name>
<dbReference type="Proteomes" id="UP000437736">
    <property type="component" value="Unassembled WGS sequence"/>
</dbReference>
<evidence type="ECO:0000313" key="5">
    <source>
        <dbReference type="Proteomes" id="UP000437736"/>
    </source>
</evidence>
<dbReference type="PANTHER" id="PTHR12526">
    <property type="entry name" value="GLYCOSYLTRANSFERASE"/>
    <property type="match status" value="1"/>
</dbReference>
<accession>A0ABW9QUG6</accession>
<evidence type="ECO:0000313" key="4">
    <source>
        <dbReference type="EMBL" id="MST33069.1"/>
    </source>
</evidence>
<dbReference type="InterPro" id="IPR028098">
    <property type="entry name" value="Glyco_trans_4-like_N"/>
</dbReference>
<feature type="domain" description="Glycosyltransferase subfamily 4-like N-terminal" evidence="3">
    <location>
        <begin position="61"/>
        <end position="168"/>
    </location>
</feature>
<sequence>MSESYGFLSTYPPTECGLATFTASLVAALGEGPRPCRVGVVQVLDGEGAPRAREVVHQMDKSARGSLGAARALDRFDVAVVQHEYGIYGGRDGAAVLAVAGRVHAPMVVVLHTVLTKPTAHQRMVLEELARLASSVVVMTETAHRRLTEGYDVDPAKVEVIAHGAPTEWRTGQRRAGAAVPSMLTWGLLGPGKGIEWVLDALVELQDLSPAPHYVVAGGTHPHIAAREGEAYRAALADRASRRGIRGAVTFIDRYLPRDELHSLVQAADVVLLPYDSTDQVTSGVLIEAVTARRPVVATGFPHATDLLSTGAGIIVARQDARAIADAVRRILTEPATSASMVAAAERLAPHLTWAAVAARYRHLGARLHRPSVPASA</sequence>
<evidence type="ECO:0000259" key="3">
    <source>
        <dbReference type="Pfam" id="PF13439"/>
    </source>
</evidence>
<evidence type="ECO:0000256" key="1">
    <source>
        <dbReference type="ARBA" id="ARBA00022676"/>
    </source>
</evidence>
<dbReference type="EMBL" id="WJHE01000473">
    <property type="protein sequence ID" value="MST33069.1"/>
    <property type="molecule type" value="Genomic_DNA"/>
</dbReference>
<keyword evidence="1" id="KW-0328">Glycosyltransferase</keyword>
<keyword evidence="2" id="KW-0808">Transferase</keyword>
<dbReference type="Pfam" id="PF13692">
    <property type="entry name" value="Glyco_trans_1_4"/>
    <property type="match status" value="1"/>
</dbReference>
<keyword evidence="5" id="KW-1185">Reference proteome</keyword>
<comment type="caution">
    <text evidence="4">The sequence shown here is derived from an EMBL/GenBank/DDBJ whole genome shotgun (WGS) entry which is preliminary data.</text>
</comment>
<dbReference type="Gene3D" id="3.40.50.2000">
    <property type="entry name" value="Glycogen Phosphorylase B"/>
    <property type="match status" value="2"/>
</dbReference>
<dbReference type="PANTHER" id="PTHR12526:SF572">
    <property type="entry name" value="BLL5144 PROTEIN"/>
    <property type="match status" value="1"/>
</dbReference>
<reference evidence="4 5" key="1">
    <citation type="submission" date="2019-11" db="EMBL/GenBank/DDBJ databases">
        <title>Acidiferrimicrobium australis gen. nov., sp. nov., an acidophilic and obligately heterotrophic, member of the Actinobacteria that catalyses dissimilatory oxido- reduction of iron isolated from metal-rich acidic water in Chile.</title>
        <authorList>
            <person name="Gonzalez D."/>
            <person name="Huber K."/>
            <person name="Hedrich S."/>
            <person name="Rojas-Villalobos C."/>
            <person name="Quatrini R."/>
            <person name="Dinamarca M.A."/>
            <person name="Schwarz A."/>
            <person name="Canales C."/>
            <person name="Nancucheo I."/>
        </authorList>
    </citation>
    <scope>NUCLEOTIDE SEQUENCE [LARGE SCALE GENOMIC DNA]</scope>
    <source>
        <strain evidence="4 5">USS-CCA1</strain>
    </source>
</reference>